<comment type="caution">
    <text evidence="2">The sequence shown here is derived from an EMBL/GenBank/DDBJ whole genome shotgun (WGS) entry which is preliminary data.</text>
</comment>
<evidence type="ECO:0000313" key="3">
    <source>
        <dbReference type="Proteomes" id="UP001266305"/>
    </source>
</evidence>
<gene>
    <name evidence="2" type="ORF">P7K49_026634</name>
</gene>
<name>A0ABQ9UDP7_SAGOE</name>
<organism evidence="2 3">
    <name type="scientific">Saguinus oedipus</name>
    <name type="common">Cotton-top tamarin</name>
    <name type="synonym">Oedipomidas oedipus</name>
    <dbReference type="NCBI Taxonomy" id="9490"/>
    <lineage>
        <taxon>Eukaryota</taxon>
        <taxon>Metazoa</taxon>
        <taxon>Chordata</taxon>
        <taxon>Craniata</taxon>
        <taxon>Vertebrata</taxon>
        <taxon>Euteleostomi</taxon>
        <taxon>Mammalia</taxon>
        <taxon>Eutheria</taxon>
        <taxon>Euarchontoglires</taxon>
        <taxon>Primates</taxon>
        <taxon>Haplorrhini</taxon>
        <taxon>Platyrrhini</taxon>
        <taxon>Cebidae</taxon>
        <taxon>Callitrichinae</taxon>
        <taxon>Saguinus</taxon>
    </lineage>
</organism>
<keyword evidence="3" id="KW-1185">Reference proteome</keyword>
<accession>A0ABQ9UDP7</accession>
<feature type="compositionally biased region" description="Low complexity" evidence="1">
    <location>
        <begin position="120"/>
        <end position="134"/>
    </location>
</feature>
<reference evidence="2 3" key="1">
    <citation type="submission" date="2023-05" db="EMBL/GenBank/DDBJ databases">
        <title>B98-5 Cell Line De Novo Hybrid Assembly: An Optical Mapping Approach.</title>
        <authorList>
            <person name="Kananen K."/>
            <person name="Auerbach J.A."/>
            <person name="Kautto E."/>
            <person name="Blachly J.S."/>
        </authorList>
    </citation>
    <scope>NUCLEOTIDE SEQUENCE [LARGE SCALE GENOMIC DNA]</scope>
    <source>
        <strain evidence="2">B95-8</strain>
        <tissue evidence="2">Cell line</tissue>
    </source>
</reference>
<evidence type="ECO:0000313" key="2">
    <source>
        <dbReference type="EMBL" id="KAK2095218.1"/>
    </source>
</evidence>
<dbReference type="EMBL" id="JASSZA010000013">
    <property type="protein sequence ID" value="KAK2095218.1"/>
    <property type="molecule type" value="Genomic_DNA"/>
</dbReference>
<proteinExistence type="predicted"/>
<protein>
    <submittedName>
        <fullName evidence="2">Uncharacterized protein</fullName>
    </submittedName>
</protein>
<evidence type="ECO:0000256" key="1">
    <source>
        <dbReference type="SAM" id="MobiDB-lite"/>
    </source>
</evidence>
<feature type="region of interest" description="Disordered" evidence="1">
    <location>
        <begin position="120"/>
        <end position="156"/>
    </location>
</feature>
<dbReference type="Proteomes" id="UP001266305">
    <property type="component" value="Unassembled WGS sequence"/>
</dbReference>
<sequence>MQFRRESQQWSTGTLIVERETWDMCALPQAAPCLGQAEVSTAVQTVPTALSPQDLGALCQHFSRPSQVTVPIPPTHQSVHSKASQVRLPTLLNACWAPMALLPPCDSSCAPASGPLLTQPLLGPQSGAAAASEAAPREDDHGPGPAILSPAVQGEGPRQIPLLSKRRPQEPLSNLRGFFPATVQPRKGLPALGGLADRAGLVAEGL</sequence>